<evidence type="ECO:0000259" key="4">
    <source>
        <dbReference type="PROSITE" id="PS50234"/>
    </source>
</evidence>
<dbReference type="SMART" id="SM00382">
    <property type="entry name" value="AAA"/>
    <property type="match status" value="3"/>
</dbReference>
<reference evidence="5" key="1">
    <citation type="submission" date="2015-04" db="EMBL/GenBank/DDBJ databases">
        <title>The genome sequence of the plant pathogenic Rhizarian Plasmodiophora brassicae reveals insights in its biotrophic life cycle and the origin of chitin synthesis.</title>
        <authorList>
            <person name="Schwelm A."/>
            <person name="Fogelqvist J."/>
            <person name="Knaust A."/>
            <person name="Julke S."/>
            <person name="Lilja T."/>
            <person name="Dhandapani V."/>
            <person name="Bonilla-Rosso G."/>
            <person name="Karlsson M."/>
            <person name="Shevchenko A."/>
            <person name="Choi S.R."/>
            <person name="Kim H.G."/>
            <person name="Park J.Y."/>
            <person name="Lim Y.P."/>
            <person name="Ludwig-Muller J."/>
            <person name="Dixelius C."/>
        </authorList>
    </citation>
    <scope>NUCLEOTIDE SEQUENCE</scope>
    <source>
        <tissue evidence="5">Potato root galls</tissue>
    </source>
</reference>
<dbReference type="GO" id="GO:0030687">
    <property type="term" value="C:preribosome, large subunit precursor"/>
    <property type="evidence" value="ECO:0007669"/>
    <property type="project" value="TreeGrafter"/>
</dbReference>
<feature type="compositionally biased region" description="Acidic residues" evidence="3">
    <location>
        <begin position="3007"/>
        <end position="3017"/>
    </location>
</feature>
<feature type="compositionally biased region" description="Acidic residues" evidence="3">
    <location>
        <begin position="2927"/>
        <end position="2936"/>
    </location>
</feature>
<evidence type="ECO:0000256" key="3">
    <source>
        <dbReference type="SAM" id="MobiDB-lite"/>
    </source>
</evidence>
<dbReference type="SUPFAM" id="SSF53300">
    <property type="entry name" value="vWA-like"/>
    <property type="match status" value="1"/>
</dbReference>
<feature type="compositionally biased region" description="Acidic residues" evidence="3">
    <location>
        <begin position="3170"/>
        <end position="3188"/>
    </location>
</feature>
<evidence type="ECO:0000313" key="5">
    <source>
        <dbReference type="EMBL" id="CRZ05022.1"/>
    </source>
</evidence>
<feature type="compositionally biased region" description="Acidic residues" evidence="3">
    <location>
        <begin position="2760"/>
        <end position="2772"/>
    </location>
</feature>
<dbReference type="FunFam" id="3.40.50.300:FF:001368">
    <property type="entry name" value="Midasin"/>
    <property type="match status" value="1"/>
</dbReference>
<dbReference type="GO" id="GO:0000055">
    <property type="term" value="P:ribosomal large subunit export from nucleus"/>
    <property type="evidence" value="ECO:0007669"/>
    <property type="project" value="TreeGrafter"/>
</dbReference>
<dbReference type="InterPro" id="IPR027417">
    <property type="entry name" value="P-loop_NTPase"/>
</dbReference>
<evidence type="ECO:0000256" key="1">
    <source>
        <dbReference type="ARBA" id="ARBA00022741"/>
    </source>
</evidence>
<dbReference type="FunFam" id="3.40.50.300:FF:001384">
    <property type="entry name" value="Midasin"/>
    <property type="match status" value="1"/>
</dbReference>
<accession>A0A0H5QTG3</accession>
<dbReference type="Pfam" id="PF17867">
    <property type="entry name" value="AAA_lid_7"/>
    <property type="match status" value="1"/>
</dbReference>
<feature type="non-terminal residue" evidence="5">
    <location>
        <position position="1"/>
    </location>
</feature>
<dbReference type="Gene3D" id="3.40.50.410">
    <property type="entry name" value="von Willebrand factor, type A domain"/>
    <property type="match status" value="1"/>
</dbReference>
<dbReference type="InterPro" id="IPR002035">
    <property type="entry name" value="VWF_A"/>
</dbReference>
<dbReference type="PANTHER" id="PTHR48103">
    <property type="entry name" value="MIDASIN-RELATED"/>
    <property type="match status" value="1"/>
</dbReference>
<dbReference type="GO" id="GO:0005634">
    <property type="term" value="C:nucleus"/>
    <property type="evidence" value="ECO:0007669"/>
    <property type="project" value="TreeGrafter"/>
</dbReference>
<dbReference type="Pfam" id="PF07728">
    <property type="entry name" value="AAA_5"/>
    <property type="match status" value="3"/>
</dbReference>
<feature type="compositionally biased region" description="Acidic residues" evidence="3">
    <location>
        <begin position="2706"/>
        <end position="2715"/>
    </location>
</feature>
<dbReference type="GO" id="GO:0016887">
    <property type="term" value="F:ATP hydrolysis activity"/>
    <property type="evidence" value="ECO:0007669"/>
    <property type="project" value="InterPro"/>
</dbReference>
<evidence type="ECO:0000256" key="2">
    <source>
        <dbReference type="ARBA" id="ARBA00022840"/>
    </source>
</evidence>
<feature type="compositionally biased region" description="Basic and acidic residues" evidence="3">
    <location>
        <begin position="2799"/>
        <end position="2859"/>
    </location>
</feature>
<feature type="region of interest" description="Disordered" evidence="3">
    <location>
        <begin position="2741"/>
        <end position="3231"/>
    </location>
</feature>
<dbReference type="Gene3D" id="3.40.50.300">
    <property type="entry name" value="P-loop containing nucleotide triphosphate hydrolases"/>
    <property type="match status" value="3"/>
</dbReference>
<name>A0A0H5QTG3_9EUKA</name>
<dbReference type="InterPro" id="IPR011704">
    <property type="entry name" value="ATPase_dyneun-rel_AAA"/>
</dbReference>
<feature type="compositionally biased region" description="Basic and acidic residues" evidence="3">
    <location>
        <begin position="3133"/>
        <end position="3148"/>
    </location>
</feature>
<dbReference type="InterPro" id="IPR040848">
    <property type="entry name" value="AAA_lid_7"/>
</dbReference>
<dbReference type="InterPro" id="IPR003593">
    <property type="entry name" value="AAA+_ATPase"/>
</dbReference>
<feature type="compositionally biased region" description="Basic and acidic residues" evidence="3">
    <location>
        <begin position="2866"/>
        <end position="2892"/>
    </location>
</feature>
<protein>
    <recommendedName>
        <fullName evidence="4">VWFA domain-containing protein</fullName>
    </recommendedName>
</protein>
<dbReference type="InterPro" id="IPR036465">
    <property type="entry name" value="vWFA_dom_sf"/>
</dbReference>
<dbReference type="GO" id="GO:0000027">
    <property type="term" value="P:ribosomal large subunit assembly"/>
    <property type="evidence" value="ECO:0007669"/>
    <property type="project" value="TreeGrafter"/>
</dbReference>
<feature type="compositionally biased region" description="Basic and acidic residues" evidence="3">
    <location>
        <begin position="3195"/>
        <end position="3207"/>
    </location>
</feature>
<feature type="compositionally biased region" description="Basic and acidic residues" evidence="3">
    <location>
        <begin position="2987"/>
        <end position="2996"/>
    </location>
</feature>
<proteinExistence type="predicted"/>
<feature type="compositionally biased region" description="Polar residues" evidence="3">
    <location>
        <begin position="3064"/>
        <end position="3076"/>
    </location>
</feature>
<dbReference type="PROSITE" id="PS50234">
    <property type="entry name" value="VWFA"/>
    <property type="match status" value="1"/>
</dbReference>
<feature type="domain" description="VWFA" evidence="4">
    <location>
        <begin position="3366"/>
        <end position="3558"/>
    </location>
</feature>
<keyword evidence="1" id="KW-0547">Nucleotide-binding</keyword>
<dbReference type="SUPFAM" id="SSF52540">
    <property type="entry name" value="P-loop containing nucleoside triphosphate hydrolases"/>
    <property type="match status" value="3"/>
</dbReference>
<feature type="compositionally biased region" description="Basic and acidic residues" evidence="3">
    <location>
        <begin position="2774"/>
        <end position="2784"/>
    </location>
</feature>
<feature type="compositionally biased region" description="Acidic residues" evidence="3">
    <location>
        <begin position="2785"/>
        <end position="2798"/>
    </location>
</feature>
<feature type="region of interest" description="Disordered" evidence="3">
    <location>
        <begin position="2704"/>
        <end position="2727"/>
    </location>
</feature>
<feature type="compositionally biased region" description="Acidic residues" evidence="3">
    <location>
        <begin position="2948"/>
        <end position="2964"/>
    </location>
</feature>
<organism evidence="5">
    <name type="scientific">Spongospora subterranea</name>
    <dbReference type="NCBI Taxonomy" id="70186"/>
    <lineage>
        <taxon>Eukaryota</taxon>
        <taxon>Sar</taxon>
        <taxon>Rhizaria</taxon>
        <taxon>Endomyxa</taxon>
        <taxon>Phytomyxea</taxon>
        <taxon>Plasmodiophorida</taxon>
        <taxon>Plasmodiophoridae</taxon>
        <taxon>Spongospora</taxon>
    </lineage>
</organism>
<sequence>LGKTTLCQALADLSNQTLQIINVHQHTDTADIIGSLRPVRGRAALIEAARHALHSAGLSLTTTATISSDIIDRIPDGPLAEQARDAVRKANALFEWVDGPLITAMRQGHWILIDEIALADDAVVERLNSVLEHGRSILLAEKAGDGEVVVAAKSFRILATMNPSGDFGKKELSPALRNRFTEIWVPSDHSVDDLSHIISVSIQVPQLQPYGRCLMHLFNSYHEQHCTSNRERLSLRDIRSFIAFMSHAVTSCKMSNAMAFLHAALLTLIDGLGLGSGCLSADRKRNVFRLAIQVLGEDDQICVSEYVDMDNCFIRTHQELRLENKRFGVDPFWACCGDDTVEAGRSQPTFDMSTPTTNRNVIRVLRGLQLPKAILLEGSPGVGKTSLISSLGKLMSHRVIRLNLSEQTDMMDLLGSDFPVADTPGQFQWCDGPFLDAIINGYWVLLDELNLASQSVLEGLNAVLDHRATIYIPDLSREFVCHPSFRVFACQNPVHEGGGRKSLPASFLNRFTKVHLEDMSRSDFETIIMNQFPEADLQMLEFNQRLHQAVLVENRFASKGSPWEFNLRDVFRWCISSGNAPESGFDIAYRQRLRTPEDRQHAVDLFAETFQGRTPTIITHPRIHISPSSVTIADHRTPYSQRHLSTSYFSSKTGRDLLFLQGMAAPIMHMTECVNRKYPVILVGPSFSGKTSAVRYMAQLYKQTLLELPINTALDATELLGAFEQVNVSRYRNEIVALLENEIRSSCYTGKITAETLNLWGAVELRQQSDCTIDEIPLLHRLNSMLGLPLFEKISALNQLLENGCIGRFEWVDGMLLSAVVNGYWLLLDNANLCSSSILDRLNSLLEPNGTILVNESGAARSIVPHVDFRLFMTANEQYGMLSRAIRNRCVEISLVPDAPVAPSLRWRHRYTNDDIINILVNIGITDPHLAAFCLETHSSLADGNICEARLQQLLQFADLASQQARRGIAPASALVSALKQAYSVPHDVVASAQSRLQVLLNDQDRSVHGAWPGLPLMHSNDIVAGRVNRILGLHKFLLSNPDLTSCWSSHWIPRNLDINNNMSLVVALEFATLADIECLQHEVSEVHALIQEEMPRHEVWEAFLAYWRKLPESTQFLMADPKTRFGELGSQVMLLATRFFRNCASKGAQCPLSVLPSFLLGDDHPAISLIPQTLKHIDETLLSAPYSDNVVQCWRLRDRLHDSLSISAPSSDEYFAALYIRLRSLQKALSADASHVHILLDKLAGSCCQGSGHKVSNRLWKHSGHPVLPSTIQLAKLRSLMLKLDRTSNALGHVPRRTLTEAFSTCYNHTDDELLTNVENTINVLQQLTSSSEILPKVDAFTIRITGADHDEGDGYDEVIEISYIPSEFEIREFAAPLARSCVESVERAILDGSVPIHDLQRVSEFALSIACQHIGSLRSCHSLEPLQTLSWTGSLSVHLLHRLQRVHFMSRIDQQRLPTSVIFDSVVQLSKTALRRRLLIISSLKRMLSVHWRCNSGLFTIETGLCSNNTEVVSLVHQTFQQFFPELQISDDLDTLYRYILQLNDHRLNQVTSWFLAPLMQLLHNDVCFTPMFLLSCLRLHLMVPAVCLDPVLKHKTRAHDLGTSLAEIRNEIDIRSATSELITGYANVNAQLKQQEQTLEEQYLRSHASITSRPGSCSFKTVYDLIHAFVSTHASSSRVLNLISNPPIEECQQWIDNAKCFLQNIDDAIYYAYEDIVSPVMLEVLRMIVSLQDYISSKYQAVHDHRITAVMAALSLDGPECLRLTQLSILDNTISENLAVPLIKIILSRLSAPLLEQERSSTLSRTMRTIAYVWKAHHLKQQNEAEAQGSLYKSKAGSGGMAAESCEEQRRHLEQTMFPSFIKDFSDLLNDCDSNPFSEDNSDDQLTSPENCTTNSVQFSDEDLAQIYTLFTTAVGGTPLQSSCLSENDIAKTVHRSVLQLSPESSFDVNLEQDSRCSFGAAELLARQLSYLSSSTSSPSSSVGDIYREPALDELQDLETSVRDLLTRVQVVLSVDECRGHPTLVTLARICSRLASMPISSPLMRIVSAVEQILAQAEKWESYAAKFVSLAEQIKPLSGLIARWRKMELEAWPYALLAIDHGAHARALRLWPHLLQLFISDDSRSDLSQDDLFVALDEFVQTSTFGEFTVRLHILSSLSLIADNRYKHVLNNLVVFYTPLHSICVSQCQNERKVIEKKLQDLTRLARWDLANWHALKASCERSHRKLTGFVQSWDEVLRTPVRQLIAKHHQQYDSPEKPITVAHFSDSEVESLSSFSSLIISDNVSLKMVALMEPILPSSLELCQDVRSTSESILHRCESLRSQNAPVLRKKKALTDAMHIFKGYGLSFHAIAARESCPGIDTTSLSMVLDSAGLRNSESSFFDVVEIMRSLRAGIHTHSGDLSSTEAKRCLGLQEHIFSLIVAERRSLSHVDHIIMQVEAWSNAVTDAANIDRSIIDLRKAGCLLAESVTALKRASSCYSSLGSSLTGEESVSAHESHASCSLLVSEIDPILSQLTSVFEQFAVMGVAMRPTHSVIAVADSSISTLTRISELLPKLPFASSFMRLRDDIKLFLSKPEMLPMTDYSISAECVTEQVKLLVQRVRSAGSNEVHPESLIEHHHLYLNMCSAFNSDRLIDCLRLMAWDDTCAVRDQLSVLLKAMKMLRFSVNCFYFALIGLARTTGTVLNSLFRVGFCKPAARDAEDNECDEEAADGTGMGEGTGAKDVSNELEDEEQILGLKQDKQEGPDNDEKPENVDRDEDGMEMENDFDGTMHDVNRDEEPERDDEDPEDEETPPLDKEMGDIDRENENVVDERLWDDKIDKEEEGTDKQNEQTEKDAEISGRPDEVDIAAKENDQSDSEENEQKSQDSQPKDRDDKQKVDKDDKNTFDEMEEEPENENYNCLPDDERFEDNQGIDLQLPEEINLDDNEDGGEDKIDEYASGSDEGDMDDGEDFDCDDQSETGPNSEDGVDGEMPPPCADAEDMVHEPGHDVEEAEVAGQVEENLDQENDEAEKDGIENNNHDIASAEAISVDIPERKGNSDSIDGDDSGGNGADDDGKQGQNTVGNANESNADVRPMQPQFEDEAQAHKQKPANQQNNPLRSIADAQQHWQRRLEILEQTQQNSETIEEGRDQLGDLVEHVNDDMECDGEAVAPVTTAVDGGVEEKDDDDDAHEPNLVEDDAVPTENPADNDHPEKTPESDKFSPSNRRSQREQRKSMPAHEPVVDCPPVLNDMAAMDIDDALLPNSSVAMTTQDTASCEVDIADAAIDNMPSIVQTVSVDTESVNELQWAELSSATSDLSSALCEQLRIILQPQIASSLGGAFRTGKRLSIRRLIAYIASSYRQDRIWLRRCRLTKRAYDIGIAIDDSLSMRDAGAGKLALQAMATLANAITRLDSGNLSVLKFGETATVLSSSFSNSAGPDVLSKFKFDQTSTKFADVLELGLCLFDDARQSTMASFSNNQLMFIISDARVQQDRPDIARQLRRAAANGQFIVLLIIDSAPDGPNSILNMKMVSYPNNKLQIVDYLQDFPFPYYIILRKAADLPAVVADALRQWIEHVNRKSASTIQ</sequence>
<dbReference type="EMBL" id="HACM01004580">
    <property type="protein sequence ID" value="CRZ05022.1"/>
    <property type="molecule type" value="Transcribed_RNA"/>
</dbReference>
<feature type="compositionally biased region" description="Basic and acidic residues" evidence="3">
    <location>
        <begin position="2743"/>
        <end position="2759"/>
    </location>
</feature>
<dbReference type="PANTHER" id="PTHR48103:SF2">
    <property type="entry name" value="MIDASIN"/>
    <property type="match status" value="1"/>
</dbReference>
<keyword evidence="2" id="KW-0067">ATP-binding</keyword>
<dbReference type="GO" id="GO:0005524">
    <property type="term" value="F:ATP binding"/>
    <property type="evidence" value="ECO:0007669"/>
    <property type="project" value="UniProtKB-KW"/>
</dbReference>